<sequence>MDMDTEESDWSEADITAAETLVLMSSGGPGAAEPAGSERQIDPRLDGDYQSELPPAPVANNAENDDKFIIKLSWHRHENKEKNASVEAPFKNTIKIKNANKNIKKPKDDDLLPRPDMPDNVKGVIDAMGGTGAVLVIQKRLFDTDVKKHNNRLQIPRSKIPTDSLGFLSENEENLLATRDQNGHLKHIETRLLDPRLVWHDIKLRKWDMSKKKSGPPIAVYVLNHPWIDIVKANELKADNLVQVWAFRAGDNNLHLALVKIDESSLPAT</sequence>
<dbReference type="GO" id="GO:0005634">
    <property type="term" value="C:nucleus"/>
    <property type="evidence" value="ECO:0007669"/>
    <property type="project" value="UniProtKB-SubCell"/>
</dbReference>
<comment type="subcellular location">
    <subcellularLocation>
        <location evidence="1">Nucleus</location>
    </subcellularLocation>
</comment>
<dbReference type="AlphaFoldDB" id="A0A7N0R9M8"/>
<dbReference type="InterPro" id="IPR015300">
    <property type="entry name" value="DNA-bd_pseudobarrel_sf"/>
</dbReference>
<evidence type="ECO:0000256" key="1">
    <source>
        <dbReference type="ARBA" id="ARBA00004123"/>
    </source>
</evidence>
<evidence type="ECO:0000256" key="5">
    <source>
        <dbReference type="ARBA" id="ARBA00023242"/>
    </source>
</evidence>
<accession>A0A7N0R9M8</accession>
<keyword evidence="8" id="KW-1185">Reference proteome</keyword>
<feature type="region of interest" description="Disordered" evidence="6">
    <location>
        <begin position="1"/>
        <end position="64"/>
    </location>
</feature>
<protein>
    <recommendedName>
        <fullName evidence="9">B3 domain-containing protein</fullName>
    </recommendedName>
</protein>
<evidence type="ECO:0000256" key="2">
    <source>
        <dbReference type="ARBA" id="ARBA00023015"/>
    </source>
</evidence>
<dbReference type="GO" id="GO:0003677">
    <property type="term" value="F:DNA binding"/>
    <property type="evidence" value="ECO:0007669"/>
    <property type="project" value="UniProtKB-KW"/>
</dbReference>
<dbReference type="PANTHER" id="PTHR31541:SF25">
    <property type="entry name" value="GAMMA-GLIADIN B"/>
    <property type="match status" value="1"/>
</dbReference>
<evidence type="ECO:0008006" key="9">
    <source>
        <dbReference type="Google" id="ProtNLM"/>
    </source>
</evidence>
<evidence type="ECO:0000313" key="7">
    <source>
        <dbReference type="EnsemblPlants" id="Kaladp0003s0038.1.v1.1.CDS.1"/>
    </source>
</evidence>
<dbReference type="PANTHER" id="PTHR31541">
    <property type="entry name" value="B3 DOMAIN PLANT PROTEIN-RELATED"/>
    <property type="match status" value="1"/>
</dbReference>
<proteinExistence type="predicted"/>
<dbReference type="Gene3D" id="2.40.330.10">
    <property type="entry name" value="DNA-binding pseudobarrel domain"/>
    <property type="match status" value="1"/>
</dbReference>
<keyword evidence="2" id="KW-0805">Transcription regulation</keyword>
<dbReference type="Pfam" id="PF03754">
    <property type="entry name" value="At2g31720-like"/>
    <property type="match status" value="1"/>
</dbReference>
<dbReference type="EnsemblPlants" id="Kaladp0003s0038.1.v1.1">
    <property type="protein sequence ID" value="Kaladp0003s0038.1.v1.1.CDS.1"/>
    <property type="gene ID" value="Kaladp0003s0038.v1.1"/>
</dbReference>
<evidence type="ECO:0000256" key="3">
    <source>
        <dbReference type="ARBA" id="ARBA00023125"/>
    </source>
</evidence>
<dbReference type="SUPFAM" id="SSF101936">
    <property type="entry name" value="DNA-binding pseudobarrel domain"/>
    <property type="match status" value="1"/>
</dbReference>
<dbReference type="Gramene" id="Kaladp0003s0038.1.v1.1">
    <property type="protein sequence ID" value="Kaladp0003s0038.1.v1.1.CDS.1"/>
    <property type="gene ID" value="Kaladp0003s0038.v1.1"/>
</dbReference>
<feature type="compositionally biased region" description="Acidic residues" evidence="6">
    <location>
        <begin position="1"/>
        <end position="12"/>
    </location>
</feature>
<reference evidence="7" key="1">
    <citation type="submission" date="2021-01" db="UniProtKB">
        <authorList>
            <consortium name="EnsemblPlants"/>
        </authorList>
    </citation>
    <scope>IDENTIFICATION</scope>
</reference>
<dbReference type="Proteomes" id="UP000594263">
    <property type="component" value="Unplaced"/>
</dbReference>
<evidence type="ECO:0000313" key="8">
    <source>
        <dbReference type="Proteomes" id="UP000594263"/>
    </source>
</evidence>
<keyword evidence="3" id="KW-0238">DNA-binding</keyword>
<evidence type="ECO:0000256" key="4">
    <source>
        <dbReference type="ARBA" id="ARBA00023163"/>
    </source>
</evidence>
<name>A0A7N0R9M8_KALFE</name>
<organism evidence="7 8">
    <name type="scientific">Kalanchoe fedtschenkoi</name>
    <name type="common">Lavender scallops</name>
    <name type="synonym">South American air plant</name>
    <dbReference type="NCBI Taxonomy" id="63787"/>
    <lineage>
        <taxon>Eukaryota</taxon>
        <taxon>Viridiplantae</taxon>
        <taxon>Streptophyta</taxon>
        <taxon>Embryophyta</taxon>
        <taxon>Tracheophyta</taxon>
        <taxon>Spermatophyta</taxon>
        <taxon>Magnoliopsida</taxon>
        <taxon>eudicotyledons</taxon>
        <taxon>Gunneridae</taxon>
        <taxon>Pentapetalae</taxon>
        <taxon>Saxifragales</taxon>
        <taxon>Crassulaceae</taxon>
        <taxon>Kalanchoe</taxon>
    </lineage>
</organism>
<evidence type="ECO:0000256" key="6">
    <source>
        <dbReference type="SAM" id="MobiDB-lite"/>
    </source>
</evidence>
<dbReference type="OMA" id="PITICEF"/>
<dbReference type="InterPro" id="IPR005508">
    <property type="entry name" value="At2g31720-like"/>
</dbReference>
<keyword evidence="4" id="KW-0804">Transcription</keyword>
<keyword evidence="5" id="KW-0539">Nucleus</keyword>